<evidence type="ECO:0000313" key="2">
    <source>
        <dbReference type="EMBL" id="OUM20221.1"/>
    </source>
</evidence>
<dbReference type="InterPro" id="IPR015077">
    <property type="entry name" value="DUF1858"/>
</dbReference>
<dbReference type="Pfam" id="PF08984">
    <property type="entry name" value="DUF1858"/>
    <property type="match status" value="1"/>
</dbReference>
<dbReference type="EMBL" id="NHOC01000007">
    <property type="protein sequence ID" value="OUM20221.1"/>
    <property type="molecule type" value="Genomic_DNA"/>
</dbReference>
<dbReference type="Proteomes" id="UP000194903">
    <property type="component" value="Unassembled WGS sequence"/>
</dbReference>
<dbReference type="OrthoDB" id="15017at2"/>
<comment type="caution">
    <text evidence="2">The sequence shown here is derived from an EMBL/GenBank/DDBJ whole genome shotgun (WGS) entry which is preliminary data.</text>
</comment>
<keyword evidence="3" id="KW-1185">Reference proteome</keyword>
<protein>
    <submittedName>
        <fullName evidence="2">Disulfide oxidoreductase</fullName>
    </submittedName>
</protein>
<sequence>MRINKNTTIGALLEAIPEAADILTNMGMHCIGCPSARMETLEQAAEVHGMDADDLIEDLKGFLGA</sequence>
<dbReference type="SUPFAM" id="SSF140683">
    <property type="entry name" value="SP0561-like"/>
    <property type="match status" value="1"/>
</dbReference>
<dbReference type="PANTHER" id="PTHR39341:SF1">
    <property type="entry name" value="DUF1858 DOMAIN-CONTAINING PROTEIN"/>
    <property type="match status" value="1"/>
</dbReference>
<dbReference type="Gene3D" id="1.10.3910.10">
    <property type="entry name" value="SP0561-like"/>
    <property type="match status" value="1"/>
</dbReference>
<dbReference type="RefSeq" id="WP_087020366.1">
    <property type="nucleotide sequence ID" value="NZ_CP178353.1"/>
</dbReference>
<dbReference type="NCBIfam" id="TIGR03980">
    <property type="entry name" value="prismane_assoc"/>
    <property type="match status" value="1"/>
</dbReference>
<organism evidence="2 3">
    <name type="scientific">Butyricicoccus porcorum</name>
    <dbReference type="NCBI Taxonomy" id="1945634"/>
    <lineage>
        <taxon>Bacteria</taxon>
        <taxon>Bacillati</taxon>
        <taxon>Bacillota</taxon>
        <taxon>Clostridia</taxon>
        <taxon>Eubacteriales</taxon>
        <taxon>Butyricicoccaceae</taxon>
        <taxon>Butyricicoccus</taxon>
    </lineage>
</organism>
<feature type="domain" description="DUF1858" evidence="1">
    <location>
        <begin position="3"/>
        <end position="56"/>
    </location>
</feature>
<dbReference type="PANTHER" id="PTHR39341">
    <property type="entry name" value="BSL7085 PROTEIN"/>
    <property type="match status" value="1"/>
</dbReference>
<evidence type="ECO:0000259" key="1">
    <source>
        <dbReference type="Pfam" id="PF08984"/>
    </source>
</evidence>
<evidence type="ECO:0000313" key="3">
    <source>
        <dbReference type="Proteomes" id="UP000194903"/>
    </source>
</evidence>
<accession>A0A252F3G3</accession>
<reference evidence="2 3" key="1">
    <citation type="submission" date="2017-05" db="EMBL/GenBank/DDBJ databases">
        <title>Butyricicoccus porcorum sp. nov. a butyrate-producing bacterium from the swine intestinal tract.</title>
        <authorList>
            <person name="Trachsel J."/>
            <person name="Humphrey S."/>
            <person name="Allen H.K."/>
        </authorList>
    </citation>
    <scope>NUCLEOTIDE SEQUENCE [LARGE SCALE GENOMIC DNA]</scope>
    <source>
        <strain evidence="2">BB10</strain>
    </source>
</reference>
<dbReference type="InterPro" id="IPR038062">
    <property type="entry name" value="ScdA-like_N_sf"/>
</dbReference>
<gene>
    <name evidence="2" type="ORF">CBW42_09240</name>
</gene>
<dbReference type="AlphaFoldDB" id="A0A252F3G3"/>
<proteinExistence type="predicted"/>
<name>A0A252F3G3_9FIRM</name>
<dbReference type="InterPro" id="IPR023883">
    <property type="entry name" value="CHP03980_redox-disulphide"/>
</dbReference>